<dbReference type="PANTHER" id="PTHR21528">
    <property type="entry name" value="DEHYDRODOLICHYL DIPHOSPHATE SYNTHASE COMPLEX SUBUNIT NUS1"/>
    <property type="match status" value="1"/>
</dbReference>
<dbReference type="EC" id="2.5.1.87" evidence="5"/>
<reference evidence="13" key="2">
    <citation type="submission" date="2020-07" db="EMBL/GenBank/DDBJ databases">
        <authorList>
            <person name="Vera ALvarez R."/>
            <person name="Arias-Moreno D.M."/>
            <person name="Jimenez-Jacinto V."/>
            <person name="Jimenez-Bremont J.F."/>
            <person name="Swaminathan K."/>
            <person name="Moose S.P."/>
            <person name="Guerrero-Gonzalez M.L."/>
            <person name="Marino-Ramirez L."/>
            <person name="Landsman D."/>
            <person name="Rodriguez-Kessler M."/>
            <person name="Delgado-Sanchez P."/>
        </authorList>
    </citation>
    <scope>NUCLEOTIDE SEQUENCE</scope>
    <source>
        <tissue evidence="13">Cladode</tissue>
    </source>
</reference>
<keyword evidence="10" id="KW-1133">Transmembrane helix</keyword>
<comment type="similarity">
    <text evidence="4">Belongs to the UPP synthase family.</text>
</comment>
<evidence type="ECO:0000256" key="3">
    <source>
        <dbReference type="ARBA" id="ARBA00004922"/>
    </source>
</evidence>
<dbReference type="PANTHER" id="PTHR21528:SF0">
    <property type="entry name" value="DEHYDRODOLICHYL DIPHOSPHATE SYNTHASE COMPLEX SUBUNIT NUS1"/>
    <property type="match status" value="1"/>
</dbReference>
<evidence type="ECO:0000256" key="11">
    <source>
        <dbReference type="ARBA" id="ARBA00023136"/>
    </source>
</evidence>
<evidence type="ECO:0000256" key="5">
    <source>
        <dbReference type="ARBA" id="ARBA00012596"/>
    </source>
</evidence>
<dbReference type="GO" id="GO:0005789">
    <property type="term" value="C:endoplasmic reticulum membrane"/>
    <property type="evidence" value="ECO:0007669"/>
    <property type="project" value="UniProtKB-SubCell"/>
</dbReference>
<dbReference type="GO" id="GO:1904423">
    <property type="term" value="C:dehydrodolichyl diphosphate synthase complex"/>
    <property type="evidence" value="ECO:0007669"/>
    <property type="project" value="InterPro"/>
</dbReference>
<evidence type="ECO:0000256" key="4">
    <source>
        <dbReference type="ARBA" id="ARBA00005432"/>
    </source>
</evidence>
<keyword evidence="11" id="KW-0472">Membrane</keyword>
<organism evidence="13">
    <name type="scientific">Opuntia streptacantha</name>
    <name type="common">Prickly pear cactus</name>
    <name type="synonym">Opuntia cardona</name>
    <dbReference type="NCBI Taxonomy" id="393608"/>
    <lineage>
        <taxon>Eukaryota</taxon>
        <taxon>Viridiplantae</taxon>
        <taxon>Streptophyta</taxon>
        <taxon>Embryophyta</taxon>
        <taxon>Tracheophyta</taxon>
        <taxon>Spermatophyta</taxon>
        <taxon>Magnoliopsida</taxon>
        <taxon>eudicotyledons</taxon>
        <taxon>Gunneridae</taxon>
        <taxon>Pentapetalae</taxon>
        <taxon>Caryophyllales</taxon>
        <taxon>Cactineae</taxon>
        <taxon>Cactaceae</taxon>
        <taxon>Opuntioideae</taxon>
        <taxon>Opuntia</taxon>
    </lineage>
</organism>
<dbReference type="AlphaFoldDB" id="A0A7C9CGG9"/>
<protein>
    <recommendedName>
        <fullName evidence="5">ditrans,polycis-polyprenyl diphosphate synthase [(2E,6E)-farnesyldiphosphate specific]</fullName>
        <ecNumber evidence="5">2.5.1.87</ecNumber>
    </recommendedName>
</protein>
<keyword evidence="9" id="KW-0460">Magnesium</keyword>
<evidence type="ECO:0000256" key="8">
    <source>
        <dbReference type="ARBA" id="ARBA00022824"/>
    </source>
</evidence>
<comment type="catalytic activity">
    <reaction evidence="12">
        <text>n isopentenyl diphosphate + (2E,6E)-farnesyl diphosphate = a di-trans,poly-cis-polyprenyl diphosphate + n diphosphate</text>
        <dbReference type="Rhea" id="RHEA:53008"/>
        <dbReference type="Rhea" id="RHEA-COMP:19494"/>
        <dbReference type="ChEBI" id="CHEBI:33019"/>
        <dbReference type="ChEBI" id="CHEBI:128769"/>
        <dbReference type="ChEBI" id="CHEBI:136960"/>
        <dbReference type="ChEBI" id="CHEBI:175763"/>
        <dbReference type="EC" id="2.5.1.87"/>
    </reaction>
</comment>
<keyword evidence="8" id="KW-0256">Endoplasmic reticulum</keyword>
<dbReference type="InterPro" id="IPR036424">
    <property type="entry name" value="UPP_synth-like_sf"/>
</dbReference>
<comment type="cofactor">
    <cofactor evidence="1">
        <name>Mg(2+)</name>
        <dbReference type="ChEBI" id="CHEBI:18420"/>
    </cofactor>
</comment>
<sequence length="258" mass="29579">MQNLWLTSILMDVRDVNEKFSLWTAKITQFASILLWKFMHFLVTVWYLMWNLVHMLESFLVFHGWLKEYKSLDVSKLRYLAIVIESEEARQISDVVELLQWLAAIGVKHVCLYDMEGVLKESKEEILAKCNARPWKGAETAKAIVGPTLILEFASVSDGKQGVEKAANLLFAQYQGGDQDKPKFTEALLDEALRLVGCSGPEPDLLLIYGPMRCHLGFPAWRIRYTEMVHMGCLKSKKHGSLIKAIYRFTTVRQNYGT</sequence>
<evidence type="ECO:0000256" key="7">
    <source>
        <dbReference type="ARBA" id="ARBA00022692"/>
    </source>
</evidence>
<dbReference type="Gene3D" id="3.40.1180.10">
    <property type="entry name" value="Decaprenyl diphosphate synthase-like"/>
    <property type="match status" value="1"/>
</dbReference>
<dbReference type="UniPathway" id="UPA00378"/>
<dbReference type="InterPro" id="IPR038887">
    <property type="entry name" value="Nus1/NgBR"/>
</dbReference>
<reference evidence="13" key="1">
    <citation type="journal article" date="2013" name="J. Plant Res.">
        <title>Effect of fungi and light on seed germination of three Opuntia species from semiarid lands of central Mexico.</title>
        <authorList>
            <person name="Delgado-Sanchez P."/>
            <person name="Jimenez-Bremont J.F."/>
            <person name="Guerrero-Gonzalez Mde L."/>
            <person name="Flores J."/>
        </authorList>
    </citation>
    <scope>NUCLEOTIDE SEQUENCE</scope>
    <source>
        <tissue evidence="13">Cladode</tissue>
    </source>
</reference>
<dbReference type="GO" id="GO:0045547">
    <property type="term" value="F:ditrans,polycis-polyprenyl diphosphate synthase [(2E,6E)-farnesyl diphosphate specific] activity"/>
    <property type="evidence" value="ECO:0007669"/>
    <property type="project" value="UniProtKB-EC"/>
</dbReference>
<evidence type="ECO:0000256" key="12">
    <source>
        <dbReference type="ARBA" id="ARBA00047353"/>
    </source>
</evidence>
<dbReference type="EMBL" id="GISG01010907">
    <property type="protein sequence ID" value="MBA4616307.1"/>
    <property type="molecule type" value="Transcribed_RNA"/>
</dbReference>
<evidence type="ECO:0000256" key="6">
    <source>
        <dbReference type="ARBA" id="ARBA00022679"/>
    </source>
</evidence>
<proteinExistence type="inferred from homology"/>
<keyword evidence="7" id="KW-0812">Transmembrane</keyword>
<comment type="pathway">
    <text evidence="3">Protein modification; protein glycosylation.</text>
</comment>
<name>A0A7C9CGG9_OPUST</name>
<keyword evidence="6" id="KW-0808">Transferase</keyword>
<comment type="subcellular location">
    <subcellularLocation>
        <location evidence="2">Endoplasmic reticulum membrane</location>
    </subcellularLocation>
</comment>
<evidence type="ECO:0000256" key="9">
    <source>
        <dbReference type="ARBA" id="ARBA00022842"/>
    </source>
</evidence>
<dbReference type="SUPFAM" id="SSF64005">
    <property type="entry name" value="Undecaprenyl diphosphate synthase"/>
    <property type="match status" value="1"/>
</dbReference>
<evidence type="ECO:0000256" key="10">
    <source>
        <dbReference type="ARBA" id="ARBA00022989"/>
    </source>
</evidence>
<evidence type="ECO:0000313" key="13">
    <source>
        <dbReference type="EMBL" id="MBA4616307.1"/>
    </source>
</evidence>
<accession>A0A7C9CGG9</accession>
<evidence type="ECO:0000256" key="2">
    <source>
        <dbReference type="ARBA" id="ARBA00004586"/>
    </source>
</evidence>
<evidence type="ECO:0000256" key="1">
    <source>
        <dbReference type="ARBA" id="ARBA00001946"/>
    </source>
</evidence>